<evidence type="ECO:0000256" key="1">
    <source>
        <dbReference type="SAM" id="MobiDB-lite"/>
    </source>
</evidence>
<keyword evidence="2" id="KW-0614">Plasmid</keyword>
<dbReference type="EMBL" id="AP014861">
    <property type="protein sequence ID" value="BAX57067.1"/>
    <property type="molecule type" value="Genomic_DNA"/>
</dbReference>
<dbReference type="AlphaFoldDB" id="A0A1Y1BHK1"/>
<sequence length="41" mass="4255">MVSQSSITSGHTKSASIPMGLTQQLEADAVLNTGQTVRGDH</sequence>
<feature type="region of interest" description="Disordered" evidence="1">
    <location>
        <begin position="1"/>
        <end position="20"/>
    </location>
</feature>
<geneLocation type="plasmid" evidence="2">
    <name>pVPE61b</name>
</geneLocation>
<organism evidence="2">
    <name type="scientific">Vibrio parahaemolyticus</name>
    <dbReference type="NCBI Taxonomy" id="670"/>
    <lineage>
        <taxon>Bacteria</taxon>
        <taxon>Pseudomonadati</taxon>
        <taxon>Pseudomonadota</taxon>
        <taxon>Gammaproteobacteria</taxon>
        <taxon>Vibrionales</taxon>
        <taxon>Vibrionaceae</taxon>
        <taxon>Vibrio</taxon>
    </lineage>
</organism>
<name>A0A1Y1BHK1_VIBPH</name>
<protein>
    <submittedName>
        <fullName evidence="2">Uncharacterized protein</fullName>
    </submittedName>
</protein>
<proteinExistence type="predicted"/>
<reference evidence="2" key="1">
    <citation type="journal article" date="2017" name="Infect. Genet. Evol.">
        <title>Plasmid dynamics in Vibrio parahaemolyticus strains related to shrimp Acute Hepatopancreatic Necrosis Syndrome (AHPNS).</title>
        <authorList>
            <person name="Theethakaew C."/>
            <person name="Nakamura S."/>
            <person name="Motooka D."/>
            <person name="Matsuda S."/>
            <person name="Kodama T."/>
            <person name="Chonsin K."/>
            <person name="Suthienkul O."/>
            <person name="Iida T."/>
        </authorList>
    </citation>
    <scope>NUCLEOTIDE SEQUENCE</scope>
    <source>
        <strain evidence="2">VPE61</strain>
        <plasmid evidence="2">pVPE61b</plasmid>
    </source>
</reference>
<evidence type="ECO:0000313" key="2">
    <source>
        <dbReference type="EMBL" id="BAX57067.1"/>
    </source>
</evidence>
<accession>A0A1Y1BHK1</accession>